<protein>
    <submittedName>
        <fullName evidence="2">Uncharacterized protein</fullName>
    </submittedName>
</protein>
<comment type="caution">
    <text evidence="2">The sequence shown here is derived from an EMBL/GenBank/DDBJ whole genome shotgun (WGS) entry which is preliminary data.</text>
</comment>
<gene>
    <name evidence="2" type="ORF">SYV04_30720</name>
</gene>
<feature type="compositionally biased region" description="Low complexity" evidence="1">
    <location>
        <begin position="119"/>
        <end position="128"/>
    </location>
</feature>
<evidence type="ECO:0000313" key="2">
    <source>
        <dbReference type="EMBL" id="MDY7230808.1"/>
    </source>
</evidence>
<dbReference type="EMBL" id="JAXIVS010000012">
    <property type="protein sequence ID" value="MDY7230808.1"/>
    <property type="molecule type" value="Genomic_DNA"/>
</dbReference>
<proteinExistence type="predicted"/>
<dbReference type="Proteomes" id="UP001291309">
    <property type="component" value="Unassembled WGS sequence"/>
</dbReference>
<dbReference type="RefSeq" id="WP_321549521.1">
    <property type="nucleotide sequence ID" value="NZ_JAXIVS010000012.1"/>
</dbReference>
<feature type="region of interest" description="Disordered" evidence="1">
    <location>
        <begin position="86"/>
        <end position="134"/>
    </location>
</feature>
<organism evidence="2 3">
    <name type="scientific">Hyalangium rubrum</name>
    <dbReference type="NCBI Taxonomy" id="3103134"/>
    <lineage>
        <taxon>Bacteria</taxon>
        <taxon>Pseudomonadati</taxon>
        <taxon>Myxococcota</taxon>
        <taxon>Myxococcia</taxon>
        <taxon>Myxococcales</taxon>
        <taxon>Cystobacterineae</taxon>
        <taxon>Archangiaceae</taxon>
        <taxon>Hyalangium</taxon>
    </lineage>
</organism>
<sequence length="172" mass="19621">MAKNADRELRDLLESTQAEVKRLKAELTARESTGYETAQRELEKELQALRARAQALEKENAALRKGREAAASERLAALKAELSHVRQEASQASDEAKQLKKRLEATTRELEKSRAKVQRLSNLPSRDSSSLRDRVAAFFSRSTRTELERAQKEITRLNQQLSLVQVPRRRGR</sequence>
<evidence type="ECO:0000256" key="1">
    <source>
        <dbReference type="SAM" id="MobiDB-lite"/>
    </source>
</evidence>
<reference evidence="2 3" key="1">
    <citation type="submission" date="2023-12" db="EMBL/GenBank/DDBJ databases">
        <title>the genome sequence of Hyalangium sp. s54d21.</title>
        <authorList>
            <person name="Zhang X."/>
        </authorList>
    </citation>
    <scope>NUCLEOTIDE SEQUENCE [LARGE SCALE GENOMIC DNA]</scope>
    <source>
        <strain evidence="3">s54d21</strain>
    </source>
</reference>
<accession>A0ABU5HBF5</accession>
<evidence type="ECO:0000313" key="3">
    <source>
        <dbReference type="Proteomes" id="UP001291309"/>
    </source>
</evidence>
<feature type="compositionally biased region" description="Basic and acidic residues" evidence="1">
    <location>
        <begin position="94"/>
        <end position="114"/>
    </location>
</feature>
<keyword evidence="3" id="KW-1185">Reference proteome</keyword>
<name>A0ABU5HBF5_9BACT</name>